<dbReference type="GO" id="GO:0042254">
    <property type="term" value="P:ribosome biogenesis"/>
    <property type="evidence" value="ECO:0007669"/>
    <property type="project" value="InterPro"/>
</dbReference>
<gene>
    <name evidence="6" type="ORF">EVOR1521_LOCUS21473</name>
</gene>
<evidence type="ECO:0000256" key="2">
    <source>
        <dbReference type="ARBA" id="ARBA00022980"/>
    </source>
</evidence>
<dbReference type="PANTHER" id="PTHR23105">
    <property type="entry name" value="RIBOSOMAL PROTEIN L7AE FAMILY MEMBER"/>
    <property type="match status" value="1"/>
</dbReference>
<accession>A0AA36NBM2</accession>
<dbReference type="Gene3D" id="3.30.1330.30">
    <property type="match status" value="1"/>
</dbReference>
<dbReference type="InterPro" id="IPR029064">
    <property type="entry name" value="Ribosomal_eL30-like_sf"/>
</dbReference>
<dbReference type="SUPFAM" id="SSF55315">
    <property type="entry name" value="L30e-like"/>
    <property type="match status" value="1"/>
</dbReference>
<evidence type="ECO:0000313" key="6">
    <source>
        <dbReference type="EMBL" id="CAJ1397461.1"/>
    </source>
</evidence>
<dbReference type="InterPro" id="IPR004038">
    <property type="entry name" value="Ribosomal_eL8/eL30/eS12/Gad45"/>
</dbReference>
<feature type="region of interest" description="Disordered" evidence="4">
    <location>
        <begin position="1"/>
        <end position="27"/>
    </location>
</feature>
<evidence type="ECO:0000256" key="4">
    <source>
        <dbReference type="SAM" id="MobiDB-lite"/>
    </source>
</evidence>
<feature type="region of interest" description="Disordered" evidence="4">
    <location>
        <begin position="314"/>
        <end position="363"/>
    </location>
</feature>
<sequence length="725" mass="79451">MGKAAKGGKKLPSAPLADKKKKAKKNPLFEKAPRSYRLGGDIQPKRDLTRFVKWPKYINLQRQKRIMLMRLKVPPAINQFSMTIDKNQAANVLKLCKKYMPETKVAKKQRLMEMAQQKKDGQEVKTKKPQVLKYGLNHVTTLVENKMAKLVIIAHDVEPIELVCWLPALCRKKDIPYCIIKGKSRLGQLIHQKTCAAVAITGVKPEDEKELNNLVGNFRAQFNDNLEHRRRWGGGIMGIKSQHVTQRRERAIQAEKAKKLGLQIEASLRRLGSSERQLSELERQVLAVEADIAAARVPRSEAKSRLAQVEAQAKQLEGQGVDDVGTAELSSGKPAAKESGDGPRNRLGRIASGPRSKSSRTKWRASHFPGAEFGVDVAGAVGAGQELWEAIEDAAQMLLMQVSTSLRRETPAIEVDAPYAPLRISVGSALQALTQMSPDTQVSIHEAVPLLAVLLFLLVVWLLLLVSRGVPACWSEGEEKKGVPEGPRIPRHDPGQAGYPMPGIPLWEERPVDGSPVCASMMFPNAEAKFQLSLNSIRNQKTIEIQGTTGRTLMVALVGQTKERRPAVRVCYVNCETDPRCSVVASAHDEELAVLGRKDAPYGVVQRLHSHFHERCAVVKHKGQPLMRIEVNDVGSLDLLVVTPAGKQLAQGGSTDGTSWYLQVEPKADALLILTAAIGMVRLWSTSHRPSGTPPQRSPARSPDTSPVLGPATAPAPANSPAEPS</sequence>
<dbReference type="Proteomes" id="UP001178507">
    <property type="component" value="Unassembled WGS sequence"/>
</dbReference>
<feature type="region of interest" description="Disordered" evidence="4">
    <location>
        <begin position="687"/>
        <end position="725"/>
    </location>
</feature>
<dbReference type="InterPro" id="IPR018492">
    <property type="entry name" value="Ribosomal_eL8/Nhp2"/>
</dbReference>
<comment type="similarity">
    <text evidence="1">Belongs to the eukaryotic ribosomal protein eL8 family.</text>
</comment>
<feature type="compositionally biased region" description="Basic and acidic residues" evidence="4">
    <location>
        <begin position="477"/>
        <end position="494"/>
    </location>
</feature>
<reference evidence="6" key="1">
    <citation type="submission" date="2023-08" db="EMBL/GenBank/DDBJ databases">
        <authorList>
            <person name="Chen Y."/>
            <person name="Shah S."/>
            <person name="Dougan E. K."/>
            <person name="Thang M."/>
            <person name="Chan C."/>
        </authorList>
    </citation>
    <scope>NUCLEOTIDE SEQUENCE</scope>
</reference>
<dbReference type="PRINTS" id="PR00881">
    <property type="entry name" value="L7ARS6FAMILY"/>
</dbReference>
<feature type="compositionally biased region" description="Low complexity" evidence="4">
    <location>
        <begin position="711"/>
        <end position="725"/>
    </location>
</feature>
<keyword evidence="7" id="KW-1185">Reference proteome</keyword>
<dbReference type="InterPro" id="IPR001921">
    <property type="entry name" value="Ribosomal_eL8_euk"/>
</dbReference>
<evidence type="ECO:0000256" key="3">
    <source>
        <dbReference type="ARBA" id="ARBA00023274"/>
    </source>
</evidence>
<feature type="region of interest" description="Disordered" evidence="4">
    <location>
        <begin position="476"/>
        <end position="495"/>
    </location>
</feature>
<dbReference type="PRINTS" id="PR00882">
    <property type="entry name" value="RIBOSOMALL7A"/>
</dbReference>
<keyword evidence="2" id="KW-0689">Ribosomal protein</keyword>
<dbReference type="Pfam" id="PF01248">
    <property type="entry name" value="Ribosomal_L7Ae"/>
    <property type="match status" value="1"/>
</dbReference>
<dbReference type="EMBL" id="CAUJNA010003266">
    <property type="protein sequence ID" value="CAJ1397461.1"/>
    <property type="molecule type" value="Genomic_DNA"/>
</dbReference>
<proteinExistence type="inferred from homology"/>
<dbReference type="InterPro" id="IPR050257">
    <property type="entry name" value="eL8/uL1-like"/>
</dbReference>
<dbReference type="GO" id="GO:1990904">
    <property type="term" value="C:ribonucleoprotein complex"/>
    <property type="evidence" value="ECO:0007669"/>
    <property type="project" value="UniProtKB-KW"/>
</dbReference>
<dbReference type="InterPro" id="IPR004037">
    <property type="entry name" value="Ribosomal_eL8-like_CS"/>
</dbReference>
<comment type="caution">
    <text evidence="6">The sequence shown here is derived from an EMBL/GenBank/DDBJ whole genome shotgun (WGS) entry which is preliminary data.</text>
</comment>
<organism evidence="6 7">
    <name type="scientific">Effrenium voratum</name>
    <dbReference type="NCBI Taxonomy" id="2562239"/>
    <lineage>
        <taxon>Eukaryota</taxon>
        <taxon>Sar</taxon>
        <taxon>Alveolata</taxon>
        <taxon>Dinophyceae</taxon>
        <taxon>Suessiales</taxon>
        <taxon>Symbiodiniaceae</taxon>
        <taxon>Effrenium</taxon>
    </lineage>
</organism>
<dbReference type="GO" id="GO:0003723">
    <property type="term" value="F:RNA binding"/>
    <property type="evidence" value="ECO:0007669"/>
    <property type="project" value="InterPro"/>
</dbReference>
<feature type="domain" description="Ribosomal protein eL8/eL30/eS12/Gadd45" evidence="5">
    <location>
        <begin position="125"/>
        <end position="211"/>
    </location>
</feature>
<protein>
    <recommendedName>
        <fullName evidence="5">Ribosomal protein eL8/eL30/eS12/Gadd45 domain-containing protein</fullName>
    </recommendedName>
</protein>
<dbReference type="PROSITE" id="PS01082">
    <property type="entry name" value="RIBOSOMAL_L7AE"/>
    <property type="match status" value="1"/>
</dbReference>
<evidence type="ECO:0000313" key="7">
    <source>
        <dbReference type="Proteomes" id="UP001178507"/>
    </source>
</evidence>
<name>A0AA36NBM2_9DINO</name>
<evidence type="ECO:0000256" key="1">
    <source>
        <dbReference type="ARBA" id="ARBA00007337"/>
    </source>
</evidence>
<dbReference type="FunFam" id="3.30.1330.30:FF:000003">
    <property type="entry name" value="60S ribosomal protein L7a"/>
    <property type="match status" value="1"/>
</dbReference>
<keyword evidence="3" id="KW-0687">Ribonucleoprotein</keyword>
<feature type="compositionally biased region" description="Basic and acidic residues" evidence="4">
    <location>
        <begin position="335"/>
        <end position="344"/>
    </location>
</feature>
<evidence type="ECO:0000259" key="5">
    <source>
        <dbReference type="Pfam" id="PF01248"/>
    </source>
</evidence>
<dbReference type="AlphaFoldDB" id="A0AA36NBM2"/>
<dbReference type="GO" id="GO:0005840">
    <property type="term" value="C:ribosome"/>
    <property type="evidence" value="ECO:0007669"/>
    <property type="project" value="UniProtKB-KW"/>
</dbReference>